<dbReference type="Gene3D" id="3.40.50.2300">
    <property type="match status" value="2"/>
</dbReference>
<dbReference type="SUPFAM" id="SSF53822">
    <property type="entry name" value="Periplasmic binding protein-like I"/>
    <property type="match status" value="1"/>
</dbReference>
<evidence type="ECO:0000313" key="6">
    <source>
        <dbReference type="EMBL" id="OGB90971.1"/>
    </source>
</evidence>
<dbReference type="CDD" id="cd06267">
    <property type="entry name" value="PBP1_LacI_sugar_binding-like"/>
    <property type="match status" value="1"/>
</dbReference>
<dbReference type="CDD" id="cd01392">
    <property type="entry name" value="HTH_LacI"/>
    <property type="match status" value="1"/>
</dbReference>
<dbReference type="SMART" id="SM00354">
    <property type="entry name" value="HTH_LACI"/>
    <property type="match status" value="1"/>
</dbReference>
<proteinExistence type="predicted"/>
<dbReference type="Gene3D" id="1.10.260.40">
    <property type="entry name" value="lambda repressor-like DNA-binding domains"/>
    <property type="match status" value="1"/>
</dbReference>
<evidence type="ECO:0000256" key="1">
    <source>
        <dbReference type="ARBA" id="ARBA00022491"/>
    </source>
</evidence>
<dbReference type="InterPro" id="IPR028082">
    <property type="entry name" value="Peripla_BP_I"/>
</dbReference>
<dbReference type="Pfam" id="PF00356">
    <property type="entry name" value="LacI"/>
    <property type="match status" value="1"/>
</dbReference>
<comment type="caution">
    <text evidence="6">The sequence shown here is derived from an EMBL/GenBank/DDBJ whole genome shotgun (WGS) entry which is preliminary data.</text>
</comment>
<name>A0A1F4Q4U4_UNCSA</name>
<evidence type="ECO:0000256" key="3">
    <source>
        <dbReference type="ARBA" id="ARBA00023125"/>
    </source>
</evidence>
<dbReference type="InterPro" id="IPR000843">
    <property type="entry name" value="HTH_LacI"/>
</dbReference>
<feature type="domain" description="HTH lacI-type" evidence="5">
    <location>
        <begin position="6"/>
        <end position="61"/>
    </location>
</feature>
<dbReference type="InterPro" id="IPR010982">
    <property type="entry name" value="Lambda_DNA-bd_dom_sf"/>
</dbReference>
<evidence type="ECO:0000256" key="2">
    <source>
        <dbReference type="ARBA" id="ARBA00023015"/>
    </source>
</evidence>
<accession>A0A1F4Q4U4</accession>
<dbReference type="AlphaFoldDB" id="A0A1F4Q4U4"/>
<evidence type="ECO:0000256" key="4">
    <source>
        <dbReference type="ARBA" id="ARBA00023163"/>
    </source>
</evidence>
<dbReference type="Proteomes" id="UP000178724">
    <property type="component" value="Unassembled WGS sequence"/>
</dbReference>
<sequence>MKRKKVRIQDIAKRLGISIATVSLAYNHPNLVNRKTRQEILSLCEELGYVKPIRGKKRTRQIAVISRDTYNFANDFYAKVCEGLLIHALKHKYTLIFEPWPDEQGEMPWSISNNKVDGVIFLGSIHREKALLVKQRQLPLVLCGHPLSDLELHTVIPDGRSGIFQATKHLIELGHQRIAKITGGKNGNMVARERVEGFQAALIDANHEIREEYIVYADFTLYTQVEAGLDQLLALKEPPTAIVCASDPIAYKTYEFLLQKGYKVPQDISLTGFDNFLPAEYARGFLPKLTSVEVNTNELAKYTLEILFDLMEEPSKIALRYTLPVKLAVGETTGKPKQ</sequence>
<keyword evidence="2" id="KW-0805">Transcription regulation</keyword>
<dbReference type="InterPro" id="IPR046335">
    <property type="entry name" value="LacI/GalR-like_sensor"/>
</dbReference>
<keyword evidence="3" id="KW-0238">DNA-binding</keyword>
<keyword evidence="4" id="KW-0804">Transcription</keyword>
<evidence type="ECO:0000313" key="7">
    <source>
        <dbReference type="Proteomes" id="UP000178724"/>
    </source>
</evidence>
<gene>
    <name evidence="6" type="ORF">A2625_06730</name>
</gene>
<dbReference type="SUPFAM" id="SSF47413">
    <property type="entry name" value="lambda repressor-like DNA-binding domains"/>
    <property type="match status" value="1"/>
</dbReference>
<protein>
    <recommendedName>
        <fullName evidence="5">HTH lacI-type domain-containing protein</fullName>
    </recommendedName>
</protein>
<dbReference type="GO" id="GO:0000976">
    <property type="term" value="F:transcription cis-regulatory region binding"/>
    <property type="evidence" value="ECO:0007669"/>
    <property type="project" value="TreeGrafter"/>
</dbReference>
<keyword evidence="1" id="KW-0678">Repressor</keyword>
<dbReference type="GO" id="GO:0003700">
    <property type="term" value="F:DNA-binding transcription factor activity"/>
    <property type="evidence" value="ECO:0007669"/>
    <property type="project" value="TreeGrafter"/>
</dbReference>
<dbReference type="PANTHER" id="PTHR30146:SF148">
    <property type="entry name" value="HTH-TYPE TRANSCRIPTIONAL REPRESSOR PURR-RELATED"/>
    <property type="match status" value="1"/>
</dbReference>
<organism evidence="6 7">
    <name type="scientific">candidate division WOR-1 bacterium RIFCSPHIGHO2_01_FULL_53_15</name>
    <dbReference type="NCBI Taxonomy" id="1802564"/>
    <lineage>
        <taxon>Bacteria</taxon>
        <taxon>Bacillati</taxon>
        <taxon>Saganbacteria</taxon>
    </lineage>
</organism>
<reference evidence="6 7" key="1">
    <citation type="journal article" date="2016" name="Nat. Commun.">
        <title>Thousands of microbial genomes shed light on interconnected biogeochemical processes in an aquifer system.</title>
        <authorList>
            <person name="Anantharaman K."/>
            <person name="Brown C.T."/>
            <person name="Hug L.A."/>
            <person name="Sharon I."/>
            <person name="Castelle C.J."/>
            <person name="Probst A.J."/>
            <person name="Thomas B.C."/>
            <person name="Singh A."/>
            <person name="Wilkins M.J."/>
            <person name="Karaoz U."/>
            <person name="Brodie E.L."/>
            <person name="Williams K.H."/>
            <person name="Hubbard S.S."/>
            <person name="Banfield J.F."/>
        </authorList>
    </citation>
    <scope>NUCLEOTIDE SEQUENCE [LARGE SCALE GENOMIC DNA]</scope>
</reference>
<dbReference type="Pfam" id="PF13377">
    <property type="entry name" value="Peripla_BP_3"/>
    <property type="match status" value="1"/>
</dbReference>
<dbReference type="PANTHER" id="PTHR30146">
    <property type="entry name" value="LACI-RELATED TRANSCRIPTIONAL REPRESSOR"/>
    <property type="match status" value="1"/>
</dbReference>
<dbReference type="EMBL" id="METM01000002">
    <property type="protein sequence ID" value="OGB90971.1"/>
    <property type="molecule type" value="Genomic_DNA"/>
</dbReference>
<evidence type="ECO:0000259" key="5">
    <source>
        <dbReference type="PROSITE" id="PS50932"/>
    </source>
</evidence>
<dbReference type="PROSITE" id="PS50932">
    <property type="entry name" value="HTH_LACI_2"/>
    <property type="match status" value="1"/>
</dbReference>